<feature type="transmembrane region" description="Helical" evidence="1">
    <location>
        <begin position="6"/>
        <end position="28"/>
    </location>
</feature>
<keyword evidence="1" id="KW-0812">Transmembrane</keyword>
<keyword evidence="3" id="KW-1185">Reference proteome</keyword>
<organism evidence="2 3">
    <name type="scientific">Halolamina pelagica</name>
    <dbReference type="NCBI Taxonomy" id="699431"/>
    <lineage>
        <taxon>Archaea</taxon>
        <taxon>Methanobacteriati</taxon>
        <taxon>Methanobacteriota</taxon>
        <taxon>Stenosarchaea group</taxon>
        <taxon>Halobacteria</taxon>
        <taxon>Halobacteriales</taxon>
        <taxon>Haloferacaceae</taxon>
    </lineage>
</organism>
<keyword evidence="1" id="KW-1133">Transmembrane helix</keyword>
<evidence type="ECO:0000256" key="1">
    <source>
        <dbReference type="SAM" id="Phobius"/>
    </source>
</evidence>
<dbReference type="RefSeq" id="WP_074879787.1">
    <property type="nucleotide sequence ID" value="NZ_FOXI01000015.1"/>
</dbReference>
<dbReference type="Proteomes" id="UP000183769">
    <property type="component" value="Unassembled WGS sequence"/>
</dbReference>
<gene>
    <name evidence="2" type="ORF">SAMN05216277_11513</name>
</gene>
<evidence type="ECO:0008006" key="4">
    <source>
        <dbReference type="Google" id="ProtNLM"/>
    </source>
</evidence>
<sequence length="86" mass="8728">MVDTALLWIGLAGVAVVAAIGVAIWQFAVTGERPLKPLALAAVAFAGVFQLGQANGYFWPTAATVLTAACLLIAAGLVAVEFRGAD</sequence>
<accession>A0A1I5UYA0</accession>
<feature type="transmembrane region" description="Helical" evidence="1">
    <location>
        <begin position="58"/>
        <end position="80"/>
    </location>
</feature>
<keyword evidence="1" id="KW-0472">Membrane</keyword>
<dbReference type="EMBL" id="FOXI01000015">
    <property type="protein sequence ID" value="SFP99676.1"/>
    <property type="molecule type" value="Genomic_DNA"/>
</dbReference>
<dbReference type="AlphaFoldDB" id="A0A1I5UYA0"/>
<evidence type="ECO:0000313" key="3">
    <source>
        <dbReference type="Proteomes" id="UP000183769"/>
    </source>
</evidence>
<proteinExistence type="predicted"/>
<evidence type="ECO:0000313" key="2">
    <source>
        <dbReference type="EMBL" id="SFP99676.1"/>
    </source>
</evidence>
<reference evidence="3" key="1">
    <citation type="submission" date="2016-10" db="EMBL/GenBank/DDBJ databases">
        <authorList>
            <person name="Varghese N."/>
            <person name="Submissions S."/>
        </authorList>
    </citation>
    <scope>NUCLEOTIDE SEQUENCE [LARGE SCALE GENOMIC DNA]</scope>
    <source>
        <strain evidence="3">CGMCC 1.10329</strain>
    </source>
</reference>
<protein>
    <recommendedName>
        <fullName evidence="4">Integral membrane protein</fullName>
    </recommendedName>
</protein>
<name>A0A1I5UYA0_9EURY</name>